<evidence type="ECO:0000313" key="2">
    <source>
        <dbReference type="Proteomes" id="UP000318704"/>
    </source>
</evidence>
<evidence type="ECO:0008006" key="3">
    <source>
        <dbReference type="Google" id="ProtNLM"/>
    </source>
</evidence>
<name>A0A517VU21_9PLAN</name>
<proteinExistence type="predicted"/>
<dbReference type="EMBL" id="CP037920">
    <property type="protein sequence ID" value="QDT96479.1"/>
    <property type="molecule type" value="Genomic_DNA"/>
</dbReference>
<gene>
    <name evidence="1" type="ORF">V144x_19360</name>
</gene>
<organism evidence="1 2">
    <name type="scientific">Gimesia aquarii</name>
    <dbReference type="NCBI Taxonomy" id="2527964"/>
    <lineage>
        <taxon>Bacteria</taxon>
        <taxon>Pseudomonadati</taxon>
        <taxon>Planctomycetota</taxon>
        <taxon>Planctomycetia</taxon>
        <taxon>Planctomycetales</taxon>
        <taxon>Planctomycetaceae</taxon>
        <taxon>Gimesia</taxon>
    </lineage>
</organism>
<dbReference type="AlphaFoldDB" id="A0A517VU21"/>
<dbReference type="Pfam" id="PF14284">
    <property type="entry name" value="PcfJ"/>
    <property type="match status" value="1"/>
</dbReference>
<dbReference type="KEGG" id="gaw:V144x_19360"/>
<reference evidence="1 2" key="1">
    <citation type="submission" date="2019-03" db="EMBL/GenBank/DDBJ databases">
        <title>Deep-cultivation of Planctomycetes and their phenomic and genomic characterization uncovers novel biology.</title>
        <authorList>
            <person name="Wiegand S."/>
            <person name="Jogler M."/>
            <person name="Boedeker C."/>
            <person name="Pinto D."/>
            <person name="Vollmers J."/>
            <person name="Rivas-Marin E."/>
            <person name="Kohn T."/>
            <person name="Peeters S.H."/>
            <person name="Heuer A."/>
            <person name="Rast P."/>
            <person name="Oberbeckmann S."/>
            <person name="Bunk B."/>
            <person name="Jeske O."/>
            <person name="Meyerdierks A."/>
            <person name="Storesund J.E."/>
            <person name="Kallscheuer N."/>
            <person name="Luecker S."/>
            <person name="Lage O.M."/>
            <person name="Pohl T."/>
            <person name="Merkel B.J."/>
            <person name="Hornburger P."/>
            <person name="Mueller R.-W."/>
            <person name="Bruemmer F."/>
            <person name="Labrenz M."/>
            <person name="Spormann A.M."/>
            <person name="Op den Camp H."/>
            <person name="Overmann J."/>
            <person name="Amann R."/>
            <person name="Jetten M.S.M."/>
            <person name="Mascher T."/>
            <person name="Medema M.H."/>
            <person name="Devos D.P."/>
            <person name="Kaster A.-K."/>
            <person name="Ovreas L."/>
            <person name="Rohde M."/>
            <person name="Galperin M.Y."/>
            <person name="Jogler C."/>
        </authorList>
    </citation>
    <scope>NUCLEOTIDE SEQUENCE [LARGE SCALE GENOMIC DNA]</scope>
    <source>
        <strain evidence="1 2">V144</strain>
    </source>
</reference>
<evidence type="ECO:0000313" key="1">
    <source>
        <dbReference type="EMBL" id="QDT96479.1"/>
    </source>
</evidence>
<protein>
    <recommendedName>
        <fullName evidence="3">PcfJ-like protein</fullName>
    </recommendedName>
</protein>
<accession>A0A517VU21</accession>
<sequence length="431" mass="50101">MMLLPERCAYIVDLSVTLISCTDTMASQQQKHHAACRLDDFIARYACSLRGVRNHFWQLIHAIRAKTCILSPRVGAPYVAKPTDTERIIKACERIARSRRKWERLPETWSVPEASPFVQMRSLVQHLFDQYPVPNFMAPVWWSEHYKDWGMQLYLHLATGQSVRQFSSLYSFRMTKRIAALFMQAPDDLHPIETLRWSQVRALGGDDRLARILIRKTCLWTPREDEEFWESVIRFLIQNAPIATEEIVEIVRFIHEQRFKPAEKTWGPGAGDGPVQPDFSLRGRSLMSLRRHMVHWRSELIEKGMMPPPHVNPLDFPWQRSNIGSFQCEEEGTVWTIEELLTPRQLHNEGRIMDHCVADYISDCARRKTTIWSLGIQKGKRRRRKLTIEVLPKSKLISQASGKHNCEASDSVQDKLNRWAAQEGLKFSETA</sequence>
<dbReference type="Proteomes" id="UP000318704">
    <property type="component" value="Chromosome"/>
</dbReference>
<dbReference type="InterPro" id="IPR025586">
    <property type="entry name" value="PcfJ"/>
</dbReference>